<keyword evidence="3" id="KW-1185">Reference proteome</keyword>
<keyword evidence="1" id="KW-0732">Signal</keyword>
<reference evidence="2" key="1">
    <citation type="submission" date="2022-10" db="EMBL/GenBank/DDBJ databases">
        <authorList>
            <person name="Hyden B.L."/>
            <person name="Feng K."/>
            <person name="Yates T."/>
            <person name="Jawdy S."/>
            <person name="Smart L.B."/>
            <person name="Muchero W."/>
        </authorList>
    </citation>
    <scope>NUCLEOTIDE SEQUENCE</scope>
    <source>
        <tissue evidence="2">Shoot tip</tissue>
    </source>
</reference>
<reference evidence="2" key="2">
    <citation type="journal article" date="2023" name="Int. J. Mol. Sci.">
        <title>De Novo Assembly and Annotation of 11 Diverse Shrub Willow (Salix) Genomes Reveals Novel Gene Organization in Sex-Linked Regions.</title>
        <authorList>
            <person name="Hyden B."/>
            <person name="Feng K."/>
            <person name="Yates T.B."/>
            <person name="Jawdy S."/>
            <person name="Cereghino C."/>
            <person name="Smart L.B."/>
            <person name="Muchero W."/>
        </authorList>
    </citation>
    <scope>NUCLEOTIDE SEQUENCE</scope>
    <source>
        <tissue evidence="2">Shoot tip</tissue>
    </source>
</reference>
<name>A0ABQ9C876_9ROSI</name>
<sequence>MLWQKIFLIFAKTIIFGSLHQSAKETGIVCICHSAGQLQYFC</sequence>
<evidence type="ECO:0000256" key="1">
    <source>
        <dbReference type="SAM" id="SignalP"/>
    </source>
</evidence>
<feature type="chain" id="PRO_5045042568" evidence="1">
    <location>
        <begin position="18"/>
        <end position="42"/>
    </location>
</feature>
<feature type="signal peptide" evidence="1">
    <location>
        <begin position="1"/>
        <end position="17"/>
    </location>
</feature>
<dbReference type="Proteomes" id="UP001141253">
    <property type="component" value="Chromosome 4"/>
</dbReference>
<dbReference type="EMBL" id="JAPFFI010000004">
    <property type="protein sequence ID" value="KAJ6395809.1"/>
    <property type="molecule type" value="Genomic_DNA"/>
</dbReference>
<accession>A0ABQ9C876</accession>
<protein>
    <submittedName>
        <fullName evidence="2">Uncharacterized protein</fullName>
    </submittedName>
</protein>
<organism evidence="2 3">
    <name type="scientific">Salix suchowensis</name>
    <dbReference type="NCBI Taxonomy" id="1278906"/>
    <lineage>
        <taxon>Eukaryota</taxon>
        <taxon>Viridiplantae</taxon>
        <taxon>Streptophyta</taxon>
        <taxon>Embryophyta</taxon>
        <taxon>Tracheophyta</taxon>
        <taxon>Spermatophyta</taxon>
        <taxon>Magnoliopsida</taxon>
        <taxon>eudicotyledons</taxon>
        <taxon>Gunneridae</taxon>
        <taxon>Pentapetalae</taxon>
        <taxon>rosids</taxon>
        <taxon>fabids</taxon>
        <taxon>Malpighiales</taxon>
        <taxon>Salicaceae</taxon>
        <taxon>Saliceae</taxon>
        <taxon>Salix</taxon>
    </lineage>
</organism>
<gene>
    <name evidence="2" type="ORF">OIU77_020963</name>
</gene>
<comment type="caution">
    <text evidence="2">The sequence shown here is derived from an EMBL/GenBank/DDBJ whole genome shotgun (WGS) entry which is preliminary data.</text>
</comment>
<evidence type="ECO:0000313" key="2">
    <source>
        <dbReference type="EMBL" id="KAJ6395809.1"/>
    </source>
</evidence>
<evidence type="ECO:0000313" key="3">
    <source>
        <dbReference type="Proteomes" id="UP001141253"/>
    </source>
</evidence>
<feature type="non-terminal residue" evidence="2">
    <location>
        <position position="42"/>
    </location>
</feature>
<proteinExistence type="predicted"/>